<dbReference type="SUPFAM" id="SSF52540">
    <property type="entry name" value="P-loop containing nucleoside triphosphate hydrolases"/>
    <property type="match status" value="2"/>
</dbReference>
<feature type="compositionally biased region" description="Acidic residues" evidence="11">
    <location>
        <begin position="2197"/>
        <end position="2209"/>
    </location>
</feature>
<reference evidence="16 17" key="1">
    <citation type="submission" date="2022-05" db="EMBL/GenBank/DDBJ databases">
        <authorList>
            <consortium name="Genoscope - CEA"/>
            <person name="William W."/>
        </authorList>
    </citation>
    <scope>NUCLEOTIDE SEQUENCE [LARGE SCALE GENOMIC DNA]</scope>
</reference>
<feature type="compositionally biased region" description="Polar residues" evidence="11">
    <location>
        <begin position="443"/>
        <end position="459"/>
    </location>
</feature>
<feature type="domain" description="RZ-type" evidence="15">
    <location>
        <begin position="4953"/>
        <end position="5027"/>
    </location>
</feature>
<feature type="compositionally biased region" description="Polar residues" evidence="11">
    <location>
        <begin position="385"/>
        <end position="401"/>
    </location>
</feature>
<feature type="compositionally biased region" description="Basic and acidic residues" evidence="11">
    <location>
        <begin position="460"/>
        <end position="473"/>
    </location>
</feature>
<feature type="transmembrane region" description="Helical" evidence="12">
    <location>
        <begin position="82"/>
        <end position="103"/>
    </location>
</feature>
<feature type="region of interest" description="Disordered" evidence="11">
    <location>
        <begin position="314"/>
        <end position="616"/>
    </location>
</feature>
<feature type="chain" id="PRO_5046412967" evidence="13">
    <location>
        <begin position="22"/>
        <end position="5688"/>
    </location>
</feature>
<feature type="compositionally biased region" description="Basic and acidic residues" evidence="11">
    <location>
        <begin position="539"/>
        <end position="554"/>
    </location>
</feature>
<evidence type="ECO:0000256" key="9">
    <source>
        <dbReference type="ARBA" id="ARBA00022989"/>
    </source>
</evidence>
<dbReference type="Pfam" id="PF00002">
    <property type="entry name" value="7tm_2"/>
    <property type="match status" value="1"/>
</dbReference>
<keyword evidence="17" id="KW-1185">Reference proteome</keyword>
<dbReference type="Pfam" id="PF07728">
    <property type="entry name" value="AAA_5"/>
    <property type="match status" value="1"/>
</dbReference>
<name>A0ABN8N2P0_9CNID</name>
<feature type="compositionally biased region" description="Polar residues" evidence="11">
    <location>
        <begin position="665"/>
        <end position="689"/>
    </location>
</feature>
<evidence type="ECO:0000256" key="5">
    <source>
        <dbReference type="ARBA" id="ARBA00022723"/>
    </source>
</evidence>
<evidence type="ECO:0000256" key="11">
    <source>
        <dbReference type="SAM" id="MobiDB-lite"/>
    </source>
</evidence>
<keyword evidence="4 12" id="KW-0812">Transmembrane</keyword>
<feature type="transmembrane region" description="Helical" evidence="12">
    <location>
        <begin position="167"/>
        <end position="189"/>
    </location>
</feature>
<feature type="compositionally biased region" description="Low complexity" evidence="11">
    <location>
        <begin position="555"/>
        <end position="564"/>
    </location>
</feature>
<keyword evidence="10 12" id="KW-0472">Membrane</keyword>
<feature type="compositionally biased region" description="Basic and acidic residues" evidence="11">
    <location>
        <begin position="690"/>
        <end position="700"/>
    </location>
</feature>
<dbReference type="Proteomes" id="UP001159405">
    <property type="component" value="Unassembled WGS sequence"/>
</dbReference>
<dbReference type="InterPro" id="IPR017981">
    <property type="entry name" value="GPCR_2-like_7TM"/>
</dbReference>
<feature type="transmembrane region" description="Helical" evidence="12">
    <location>
        <begin position="123"/>
        <end position="146"/>
    </location>
</feature>
<protein>
    <submittedName>
        <fullName evidence="16">Uncharacterized protein</fullName>
    </submittedName>
</protein>
<dbReference type="InterPro" id="IPR027417">
    <property type="entry name" value="P-loop_NTPase"/>
</dbReference>
<feature type="transmembrane region" description="Helical" evidence="12">
    <location>
        <begin position="195"/>
        <end position="217"/>
    </location>
</feature>
<evidence type="ECO:0000256" key="12">
    <source>
        <dbReference type="SAM" id="Phobius"/>
    </source>
</evidence>
<evidence type="ECO:0000256" key="8">
    <source>
        <dbReference type="ARBA" id="ARBA00022859"/>
    </source>
</evidence>
<keyword evidence="7" id="KW-0862">Zinc</keyword>
<dbReference type="InterPro" id="IPR000832">
    <property type="entry name" value="GPCR_2_secretin-like"/>
</dbReference>
<evidence type="ECO:0000256" key="1">
    <source>
        <dbReference type="ARBA" id="ARBA00004141"/>
    </source>
</evidence>
<feature type="compositionally biased region" description="Polar residues" evidence="11">
    <location>
        <begin position="492"/>
        <end position="507"/>
    </location>
</feature>
<comment type="caution">
    <text evidence="16">The sequence shown here is derived from an EMBL/GenBank/DDBJ whole genome shotgun (WGS) entry which is preliminary data.</text>
</comment>
<dbReference type="PANTHER" id="PTHR22605:SF16">
    <property type="entry name" value="E3 UBIQUITIN-PROTEIN LIGASE RNF213"/>
    <property type="match status" value="1"/>
</dbReference>
<feature type="compositionally biased region" description="Basic and acidic residues" evidence="11">
    <location>
        <begin position="589"/>
        <end position="603"/>
    </location>
</feature>
<evidence type="ECO:0000256" key="4">
    <source>
        <dbReference type="ARBA" id="ARBA00022692"/>
    </source>
</evidence>
<keyword evidence="5" id="KW-0479">Metal-binding</keyword>
<feature type="compositionally biased region" description="Basic and acidic residues" evidence="11">
    <location>
        <begin position="508"/>
        <end position="526"/>
    </location>
</feature>
<evidence type="ECO:0000256" key="2">
    <source>
        <dbReference type="ARBA" id="ARBA00004496"/>
    </source>
</evidence>
<evidence type="ECO:0000259" key="14">
    <source>
        <dbReference type="PROSITE" id="PS50261"/>
    </source>
</evidence>
<dbReference type="Gene3D" id="3.40.50.300">
    <property type="entry name" value="P-loop containing nucleotide triphosphate hydrolases"/>
    <property type="match status" value="2"/>
</dbReference>
<accession>A0ABN8N2P0</accession>
<dbReference type="InterPro" id="IPR046439">
    <property type="entry name" value="ZF_RZ_dom"/>
</dbReference>
<feature type="region of interest" description="Disordered" evidence="11">
    <location>
        <begin position="3121"/>
        <end position="3150"/>
    </location>
</feature>
<dbReference type="PANTHER" id="PTHR22605">
    <property type="entry name" value="RZ-TYPE DOMAIN-CONTAINING PROTEIN"/>
    <property type="match status" value="1"/>
</dbReference>
<dbReference type="InterPro" id="IPR031248">
    <property type="entry name" value="RNF213"/>
</dbReference>
<dbReference type="Gene3D" id="1.20.1070.10">
    <property type="entry name" value="Rhodopsin 7-helix transmembrane proteins"/>
    <property type="match status" value="1"/>
</dbReference>
<evidence type="ECO:0000256" key="3">
    <source>
        <dbReference type="ARBA" id="ARBA00022490"/>
    </source>
</evidence>
<keyword evidence="9 12" id="KW-1133">Transmembrane helix</keyword>
<evidence type="ECO:0000256" key="6">
    <source>
        <dbReference type="ARBA" id="ARBA00022771"/>
    </source>
</evidence>
<feature type="compositionally biased region" description="Basic and acidic residues" evidence="11">
    <location>
        <begin position="565"/>
        <end position="576"/>
    </location>
</feature>
<gene>
    <name evidence="16" type="ORF">PLOB_00047843</name>
</gene>
<evidence type="ECO:0000259" key="15">
    <source>
        <dbReference type="PROSITE" id="PS51981"/>
    </source>
</evidence>
<dbReference type="EMBL" id="CALNXK010000009">
    <property type="protein sequence ID" value="CAH3041676.1"/>
    <property type="molecule type" value="Genomic_DNA"/>
</dbReference>
<feature type="region of interest" description="Disordered" evidence="11">
    <location>
        <begin position="631"/>
        <end position="700"/>
    </location>
</feature>
<evidence type="ECO:0000256" key="10">
    <source>
        <dbReference type="ARBA" id="ARBA00023136"/>
    </source>
</evidence>
<keyword evidence="3" id="KW-0963">Cytoplasm</keyword>
<feature type="compositionally biased region" description="Polar residues" evidence="11">
    <location>
        <begin position="578"/>
        <end position="588"/>
    </location>
</feature>
<keyword evidence="13" id="KW-0732">Signal</keyword>
<feature type="compositionally biased region" description="Polar residues" evidence="11">
    <location>
        <begin position="363"/>
        <end position="377"/>
    </location>
</feature>
<proteinExistence type="predicted"/>
<sequence length="5688" mass="647212">MSLCLALALAQFMWLFGSGDTDKPTFCTAVAAVIHYLFLVSFACMAIIAFDTHRTFSSQISRAPGISIGGQNKNIRFLKYTCFSWGLPMLFVGGCVLLNHFQVVFIGYGNEDACWLVSSDGKIIVFAVPIASVLLYNIGAFSHTIWAINSARKQTTRVTSARQDQKVVLKIYLRLVTLMGFTWFFGFGAELIHKALIYPFLVLTTTQGVFIFVAFVCKTRVLKLIRNSFSRSRGVVLAPTPQIAIADRRNKCRQNFRENMICPKCGNGELQQHHRFCCQCGYFLDGRSASSATSLSETSPQKIVPDHELKTPYTAAAEPSQSQASLAPQGDKKEGEVEENEEVIVQDNGDARKEPLKEIPNVEQLNALPTKQGNAQDTKPAVEHNIQTSGTAERELSNTNLHGPAASGLTDQDVEKQEAPAVSMSRTEPSEIRNGEALIKGEQGSTIQDNIQRESSQSFPEKDLQNDEVHDALVPDSGTISPAPTDLRNDAKPTSQPCSDEFQLSQNEKTDKRGSVDTNGDKKQGVHEGCTSGKSAAKGPDEKRIERGSDRERNQVNVRGGNVNETHEKSDEKRAVASENQSGLQSNPVDKKNTPLESVDAKDVNQSGGHDFGTSGTVVTKTKVAANIKNPNKESISTAEKAENLSSKNTEESTSISKDELKKVNMQSGDNKGSSPTVQSNKNNLQNNEGRPDHSPAKMERSRLDKDCINVVFHALLTPTFNFQPGYNKVVLRGNSPFSWHPGRQLEMRVEREVWNGHFILEGRAKLTLQDAHNGVSYKYAVLQPNGKELWECLIGFKPRMSGHVNRLLVIPESSIKGNTTWHQYDDAVFSEPGLWESLCSHFPPLRRIVRDPVEGRRMAMFAMLPELDSIFADHRGERLTAHAALAEINKILHCMLNCVFENGGYCYTRDLTGFDAKQVLWEYLSPRLHQNIQSLQVHTKDEYLQNKRLVTAAIIASLVGYHEMTFLRDDVIKDLLECLTLNGDPYRRRCSGLNAILHHFPQKEHLSKVANSLLRICNYVIENRPGIYHWLFVVPLLHFLSEVAAPYSGELSSAPSSIKDDTWWGAQEINFQNVWKRAELMPNSTPINLLIQLTPMFEVDPLFKRTFLLALPICDLGRALERNLFELHEVCWTLARVVEERDPPYLSQEEWASLENTISQMCLEVEAYARKKESTYEAMMSLAEAAFYLLHHLFSVHGLAIRKESQVISGIFQLLAKSLQLAKRGFVVSTSSKEADDSSQDIFERAVQSLLTFLDKNFRENLFYALKDLRQEEFQVWSTLLSVMIEEREFQVIWEHGVREALKRRINLMETKHIVELFCELDLSTYHPKIGESFMAASFEAVDCLAEDLIRKRDIEQDSGARKLLGLCLRRCWPKGDGGKEPSQGDQLRYILSWEPMAKYFQSFGGDKLQGVALPDDGLDLLVSAFSLLEHVGLGLRTAEIDAQTLRIVEKHSECFLRLYSLVSHDKDKRHRSEGDESKKDTSPEKIFLDMRIEELKAFEKEREAVRCFVQMCTDAKLVVDVDLAEIKEKLDKDPLSCQLSEMCYKRSAGEEPILKFFGLSAMNKRMIQSLYCVQGSRIFVALWQKCVQRAADISKDKGMNGGLTIDNVCELVWTPCYRRWQDLWMRIISGEIRLKEVKEQFGRFVEDQKLLDAEIETTLACFSDKEGVEESDIYHRIDQIKQSLKLSECSDAVEIVLLFKNEMGLEGDFQGLQDFHDQIEESFDRRTLDTISEGILEMGKGLEQLTREKIECLRTVIKCKEYIFWLREELKGGREEVKTLVDLAMMSAGESDIETDRVSFLHTTALGFAPFIFDLSKDIDFSQLLRIFDTVWKEIDENKTLPEQLEGITAHLEWLKGVKDAHAMSSLELAQNINERGVYCIGQLDTTTASQPSDKKTVHSVVNLILPLESGANATPAFREYSLEKLQELQSKLALISGKRSAGQDDVDKFGQILQGAVRLGQAYVKLCGIGDVSYLDWNKEYKCKSSIMGKDVIHDIISQAQEFELRYDAYRVHLHEQRMKYSELNYFTTQQLLFLRKELTAINRSANIDFLNFQVFALLEKIAPGISPSALKDVLIEAGVMQESENFDDGVSDQPPLPGSHVVDYHEAADEQVEIEEKFELLLKRVEKLNYPEAERLALAALVDNWQSSEADLVIWCVQNNTNDDMIDDLCDQAKKNPLFGVIVKEVAGLESSESSEDSEEEDISASDDNNSEVVEVVDSSTLEEISFDEQRGGSYLTLEEVAVFLSHLASSEERTAKRPFPNYLKKGRPNLILAPRENIFPAVLSLYKEGGAQNLPDGNEVLVCTSTTTAEEVELLWRRALTDPQGKFHCLVMGDLLDYDVSQKAADCLHTLIRDYNNENFGLVVLCSSENEERAQMVAALEEYKVTGIPRYPKPEELRRYLRDQFTAPEGRQGCYHGQHVIWRPAADTIRSGNLSVRLVTSIDSGVGKSLVVQRLAEQVSNLPNNLLITEEMKEQKRDPPSLCVTIPLHNERASVADITEYFLPHAVHPDLPLSRIFHLDSCCTVIPDIDTLLFNLLILGELTDNRGRVWRRNPHDLYILEITYTSPQKEETTSCRFFELLPTITCVRPMTILPIRNQKDESPLFDDEEFKSEAVQRVWQYLRRFNKDEREIQDFEFLPQRTEGSPMECLKVLLRNCGVHNPSWFELRQFVNFLNHQLLDCEQSVYCKPELTGDTLEGFRIFVVRFMIIMSKDFSLRSLQETDERGTQQTDDESDIRPLQLRRSWEQSTHPYLFFHPDHVTLSFLGFKVDEDGNAEFLDPQTGEILQKSLMPRRLRTGLYVQNVDLNHDFESKNKREIMETLCKVMGLDWGMIDPDKSYELTGDNAKKILAIHMRFRCNIPVIIMGETGCGKTRLIRYMCGLQTGGLKCKNLLLMKIHGGTTFKDIERNVVHAEEMAVRNAQRGFDTVLFFDEANTTEALGMIKEIMIDRRCNGRPLSLKSNRLKFIVACNPYRKHTDEMIKKLESAGLGYRVRADQTTERIGEIPLRQLVYRVHVLPESMRSLVWDFGRLQPDVEEKYICQIVKRYVLDEQHFQGDEDLVKTIARILSVSQQFMGKRKDECSFVSLRDVKRAMEVMVWFYEHYKYFAPLVQSEDQESKEKRDIEEEEDDKEETPHVHSFGKKVELLDEMPTPQEELSDSRIPFPDDELLYVDRISMSKERHSESGISLPVEDMDDSANFTEPQEALGDDLDQITWSLIMALGVCYQARLQNRDEYRQEVAKVFNTPCRLPGGPDRIQEEITRCQQAVMKELKLGPNIACNTALSENVFMMLVCIELRIPLFVVGKPGSSKSLAKTVVADNMQGERSSSELFKNFKQIQLISHQCSPQSTPEGIMATFQQCSELQDRKRAETISDKFASVVVLDEVGLAEDSPKMPLKTLHPLLEDSDKTQDDVIETEESFSRVAFIGLSNWALDPAKMNRGIMLSRGEPSENELEETARGICGGDSDIMPWLENLIPPLVTAYRDLYQRQKNIERLQHGKKDEFFGLRDFYSLVKMVFHIAKKQRRSPNWQELEQAIERNFGGLLEEDFVPVKIIKQHLGFPPEFLQDEEDHLGLENLSLIRDSLSGESLMGEGRYLLIMTEHFAALPRIKQLLLELDEEEPYVIFGSSFPKDQLFTQVCRNINRVKMCMETGRTVILLNLDNLYESLYDALNQYYVTFGGEKYVDLGLGNHRVKCRVHKDFRLIVIAEKDVVYNRFSIPLINRMEKHFLVMSSGLTEAQKDVTKDLQGWVEDFAQVCRPAYERKSRTFTKGDAFIGYHEDCVPAVVLQVCAELHEDGSDLSDVEREAWQEKILRCSQERLLQCATPDSVARLNSSRLIREASSLWTKYFREQEHSSLANFLVKTLKELKLQATKAAALRAQISTHSRLLSDRDIISIAEATGLPEGCVKCVSLQQFQTEQQFCNCIGREFFAKLGGREGLLIVQCDSTDRTLDLVACARHLLIEECRETEKELDEECIGSIHILMIVQLARVAGGCPDFVAVQGEGWLSVHIDELCPPSEEIPHIEAMTGRSVSRIFESAINKTEDNFTVRQVLTSCVQEAASRIEDDDTTVERATRRVVLMVSLLSPKTTITHESEESFEAVLAERVYQLLQERDLRAPNEGNEWLETEALSATTKETGTFKKALWRRFQSVVAPFLAELIAYVDRDGNLELAASEDDWIVNLWLKVLRNSSFTELEYDDFLVQKGDASVLRRKVPVQKSGYRSHSFQCKLPFSWLLKERMDELHRDARNIAVNSNESTTECMRNLLNNSQVHEILSEAISDGGEAVADRYLHDFAHMTYTPQGEYELEIVLRAIVAAAKEMHSERSIGRPFELDLAAIHTAHFRIRQRLTWLSQLLHYKTDILPELCSSFSWDENEMCADACALQMCLESLEPHQENVSGPTPRRDWCDEVLSLKVPVEAMIGKSFKDRPTVGEKTEAILTQCRYMWQRLSAVRMFIENVYPSQINPDVEQIILKLWKALGERTDFSKKASLDVVERFLLSCSEDSSQQHKKDGMESHEQFLQRCNAFFMDIVSVFCFGEDIAKLDPDVFEMLMRYAMGEELTETKAFSPFPTFGMDASPIVRSFLLQHLINSSDQEAMRHLERFFYKAQGLSSETPHVLKVCLLVVQCMENFWASYCAKNSVIEVQVTIGIVNDLCQSALELLTRDVSGCDELNVSSLEAIAKARCALTKIAEFMYMSVVSDDERWSNQKTRAVLNPLFNHVQALCASVRSSSPSIFLLKQLVKRYGVNSIATVSQKEELSWIVPAEFRQIGGDGMTLDRFLVYGEYYHKLRDSLAGAMLSENMDELIASLEAMDGMPRHAKDVIILLALYREVGVLPGEGENQQQVGSKTCQMVKDVILKRGKFLSKTGRRLARPLLKNSTEKSFPFLAVSGRQKDNENALTELLIHAASVLECIDFDELLEPLSAILLNPEKVLNTYLPTMPEDSLDETLSAMMKEGGQFYECPAGHRYFVGDCGRPDQERNCPNCSESVTIGGVKHTLAQSNRPVNTSVDRSTKGHILGVPQKSIAERDLSPATVSLLRIILHSAMLVSASRQPEQIRQLIVYDVQEDDVCSFLWEHLANDVRSLSTSLDRSEDDVLLAVHLVLSEIVWRATNRSLEPESGLLGLEKISFWSTKEQRRKWENDFVTIFVRKILMDLEERLQAFYADSVNDRRLGNDPLMREVYEVDAPSPPRTVTEINPGHAAFWRYRTRVTVELVKRNFDDVESNKTTHKILGRFLNEEHKLRALQYLPDIVALQRILNDRFHRRIERERANQLTIRDVLKDLHKDQKGSVLKLFQSFQSAWDLVRHQLSSQGRFAPTEEQCTKTMERTSSVSLVLPASEGPGVCCKGLMFFLVNAHNELVQAYQSCENTRPKGHVPLSEVSPSQLIAYDYERDLLPMMLASCSYSLEMGRETQLQYNWEALEKQIIDRFIRGRPQVEFEMEDFVFLEDARDEYSFAALKHKIPQEPITGHIRSQILSEFKDLKDVTDVIKTLEITVGFLSISGGDPEMSIGDYCRDVLRLNEGKSRQKNKKAYQQCKLKNILELWRTLAVARARFLLNNNEDPFDHVPECFKGEMPKAVVTRFSGALRRKVDVHLFLTKVVEVICVSLADENEETGEMSLSEYLARYFEENGEEFPGLDEMPENVSVKHMIHAWQLALERSEQDGQRRTSMMT</sequence>
<dbReference type="InterPro" id="IPR011704">
    <property type="entry name" value="ATPase_dyneun-rel_AAA"/>
</dbReference>
<evidence type="ECO:0000313" key="16">
    <source>
        <dbReference type="EMBL" id="CAH3041676.1"/>
    </source>
</evidence>
<dbReference type="PROSITE" id="PS50261">
    <property type="entry name" value="G_PROTEIN_RECEP_F2_4"/>
    <property type="match status" value="1"/>
</dbReference>
<keyword evidence="6" id="KW-0863">Zinc-finger</keyword>
<dbReference type="CDD" id="cd15039">
    <property type="entry name" value="7tmB3_Methuselah-like"/>
    <property type="match status" value="1"/>
</dbReference>
<feature type="region of interest" description="Disordered" evidence="11">
    <location>
        <begin position="2194"/>
        <end position="2216"/>
    </location>
</feature>
<feature type="transmembrane region" description="Helical" evidence="12">
    <location>
        <begin position="29"/>
        <end position="50"/>
    </location>
</feature>
<evidence type="ECO:0000256" key="7">
    <source>
        <dbReference type="ARBA" id="ARBA00022833"/>
    </source>
</evidence>
<dbReference type="Pfam" id="PF20173">
    <property type="entry name" value="ZnF_RZ-type"/>
    <property type="match status" value="1"/>
</dbReference>
<organism evidence="16 17">
    <name type="scientific">Porites lobata</name>
    <dbReference type="NCBI Taxonomy" id="104759"/>
    <lineage>
        <taxon>Eukaryota</taxon>
        <taxon>Metazoa</taxon>
        <taxon>Cnidaria</taxon>
        <taxon>Anthozoa</taxon>
        <taxon>Hexacorallia</taxon>
        <taxon>Scleractinia</taxon>
        <taxon>Fungiina</taxon>
        <taxon>Poritidae</taxon>
        <taxon>Porites</taxon>
    </lineage>
</organism>
<keyword evidence="8" id="KW-0391">Immunity</keyword>
<feature type="domain" description="G-protein coupled receptors family 2 profile 2" evidence="14">
    <location>
        <begin position="1"/>
        <end position="219"/>
    </location>
</feature>
<feature type="compositionally biased region" description="Polar residues" evidence="11">
    <location>
        <begin position="631"/>
        <end position="656"/>
    </location>
</feature>
<feature type="signal peptide" evidence="13">
    <location>
        <begin position="1"/>
        <end position="21"/>
    </location>
</feature>
<dbReference type="PROSITE" id="PS51981">
    <property type="entry name" value="ZF_RZ"/>
    <property type="match status" value="1"/>
</dbReference>
<evidence type="ECO:0000256" key="13">
    <source>
        <dbReference type="SAM" id="SignalP"/>
    </source>
</evidence>
<comment type="subcellular location">
    <subcellularLocation>
        <location evidence="2">Cytoplasm</location>
    </subcellularLocation>
    <subcellularLocation>
        <location evidence="1">Membrane</location>
        <topology evidence="1">Multi-pass membrane protein</topology>
    </subcellularLocation>
</comment>
<evidence type="ECO:0000313" key="17">
    <source>
        <dbReference type="Proteomes" id="UP001159405"/>
    </source>
</evidence>